<keyword evidence="2 3" id="KW-0802">TPR repeat</keyword>
<sequence>MSDVLFWLLGRKQEAVLVLKEEPSYPEALVGRGTAYAFKRELENAIADFTKAIQSNPAACEAWKRRGQARAALGEFAEAVEDLTQALVLEPKSPDILHERGEPLGCVFINFKSKDFTAAVKDLSTCLKQEKDNKSAYSYLEIAFASLGEYTKAEEAHMKSIQLDSNYLEAWLHLAQHYQKLADHHKALECIEQALQVDNKGLEGLSLAWISVPWIRRTQSACLRGSCYHAIGEYRDAVKDYDATVEVELDAVEKFVLQCLAFYQKEIALYTASRVSSEFFCFDIDGDLDPMFKEFWCKRLHPKDVCEKVYRQPPLRESLKKGKLKKQDLAITKPKANLLRFTDLIGKKIQYDCPGFLPNKRQHRMAGLAVPEIAQKVSKAWRIEWRNSNKGTPRNGKKARRKERINMLSQNKGGAG</sequence>
<dbReference type="Pfam" id="PF13181">
    <property type="entry name" value="TPR_8"/>
    <property type="match status" value="2"/>
</dbReference>
<evidence type="ECO:0008006" key="7">
    <source>
        <dbReference type="Google" id="ProtNLM"/>
    </source>
</evidence>
<dbReference type="Proteomes" id="UP000886595">
    <property type="component" value="Unassembled WGS sequence"/>
</dbReference>
<reference evidence="5 6" key="1">
    <citation type="submission" date="2020-02" db="EMBL/GenBank/DDBJ databases">
        <authorList>
            <person name="Ma Q."/>
            <person name="Huang Y."/>
            <person name="Song X."/>
            <person name="Pei D."/>
        </authorList>
    </citation>
    <scope>NUCLEOTIDE SEQUENCE [LARGE SCALE GENOMIC DNA]</scope>
    <source>
        <strain evidence="5">Sxm20200214</strain>
        <tissue evidence="5">Leaf</tissue>
    </source>
</reference>
<gene>
    <name evidence="5" type="ORF">Bca52824_092691</name>
</gene>
<feature type="region of interest" description="Disordered" evidence="4">
    <location>
        <begin position="385"/>
        <end position="416"/>
    </location>
</feature>
<dbReference type="InterPro" id="IPR019734">
    <property type="entry name" value="TPR_rpt"/>
</dbReference>
<evidence type="ECO:0000256" key="2">
    <source>
        <dbReference type="ARBA" id="ARBA00022803"/>
    </source>
</evidence>
<feature type="repeat" description="TPR" evidence="3">
    <location>
        <begin position="60"/>
        <end position="93"/>
    </location>
</feature>
<evidence type="ECO:0000313" key="6">
    <source>
        <dbReference type="Proteomes" id="UP000886595"/>
    </source>
</evidence>
<dbReference type="PANTHER" id="PTHR44749:SF1">
    <property type="entry name" value="TETRATRICOPEPTIDE-LIKE HELICAL DOMAIN-CONTAINING PROTEIN"/>
    <property type="match status" value="1"/>
</dbReference>
<dbReference type="Pfam" id="PF07719">
    <property type="entry name" value="TPR_2"/>
    <property type="match status" value="1"/>
</dbReference>
<dbReference type="SMART" id="SM00028">
    <property type="entry name" value="TPR"/>
    <property type="match status" value="5"/>
</dbReference>
<dbReference type="SUPFAM" id="SSF48439">
    <property type="entry name" value="Protein prenylyltransferase"/>
    <property type="match status" value="1"/>
</dbReference>
<dbReference type="PANTHER" id="PTHR44749">
    <property type="entry name" value="SUPPRESSOR OF RPS4-RLD 1"/>
    <property type="match status" value="1"/>
</dbReference>
<keyword evidence="6" id="KW-1185">Reference proteome</keyword>
<dbReference type="AlphaFoldDB" id="A0A8X7P7I1"/>
<proteinExistence type="predicted"/>
<keyword evidence="1" id="KW-0677">Repeat</keyword>
<protein>
    <recommendedName>
        <fullName evidence="7">Tetratricopeptide repeat protein</fullName>
    </recommendedName>
</protein>
<evidence type="ECO:0000313" key="5">
    <source>
        <dbReference type="EMBL" id="KAG2245457.1"/>
    </source>
</evidence>
<evidence type="ECO:0000256" key="4">
    <source>
        <dbReference type="SAM" id="MobiDB-lite"/>
    </source>
</evidence>
<feature type="repeat" description="TPR" evidence="3">
    <location>
        <begin position="168"/>
        <end position="201"/>
    </location>
</feature>
<evidence type="ECO:0000256" key="3">
    <source>
        <dbReference type="PROSITE-ProRule" id="PRU00339"/>
    </source>
</evidence>
<dbReference type="InterPro" id="IPR044650">
    <property type="entry name" value="SRFR1-like"/>
</dbReference>
<feature type="repeat" description="TPR" evidence="3">
    <location>
        <begin position="26"/>
        <end position="59"/>
    </location>
</feature>
<dbReference type="GO" id="GO:0045892">
    <property type="term" value="P:negative regulation of DNA-templated transcription"/>
    <property type="evidence" value="ECO:0007669"/>
    <property type="project" value="InterPro"/>
</dbReference>
<dbReference type="EMBL" id="JAAMPC010000018">
    <property type="protein sequence ID" value="KAG2245457.1"/>
    <property type="molecule type" value="Genomic_DNA"/>
</dbReference>
<dbReference type="OrthoDB" id="1926212at2759"/>
<comment type="caution">
    <text evidence="5">The sequence shown here is derived from an EMBL/GenBank/DDBJ whole genome shotgun (WGS) entry which is preliminary data.</text>
</comment>
<dbReference type="InterPro" id="IPR013105">
    <property type="entry name" value="TPR_2"/>
</dbReference>
<organism evidence="5 6">
    <name type="scientific">Brassica carinata</name>
    <name type="common">Ethiopian mustard</name>
    <name type="synonym">Abyssinian cabbage</name>
    <dbReference type="NCBI Taxonomy" id="52824"/>
    <lineage>
        <taxon>Eukaryota</taxon>
        <taxon>Viridiplantae</taxon>
        <taxon>Streptophyta</taxon>
        <taxon>Embryophyta</taxon>
        <taxon>Tracheophyta</taxon>
        <taxon>Spermatophyta</taxon>
        <taxon>Magnoliopsida</taxon>
        <taxon>eudicotyledons</taxon>
        <taxon>Gunneridae</taxon>
        <taxon>Pentapetalae</taxon>
        <taxon>rosids</taxon>
        <taxon>malvids</taxon>
        <taxon>Brassicales</taxon>
        <taxon>Brassicaceae</taxon>
        <taxon>Brassiceae</taxon>
        <taxon>Brassica</taxon>
    </lineage>
</organism>
<accession>A0A8X7P7I1</accession>
<dbReference type="PROSITE" id="PS50005">
    <property type="entry name" value="TPR"/>
    <property type="match status" value="3"/>
</dbReference>
<dbReference type="InterPro" id="IPR011990">
    <property type="entry name" value="TPR-like_helical_dom_sf"/>
</dbReference>
<feature type="compositionally biased region" description="Polar residues" evidence="4">
    <location>
        <begin position="407"/>
        <end position="416"/>
    </location>
</feature>
<evidence type="ECO:0000256" key="1">
    <source>
        <dbReference type="ARBA" id="ARBA00022737"/>
    </source>
</evidence>
<name>A0A8X7P7I1_BRACI</name>
<dbReference type="Gene3D" id="1.25.40.10">
    <property type="entry name" value="Tetratricopeptide repeat domain"/>
    <property type="match status" value="2"/>
</dbReference>